<dbReference type="Proteomes" id="UP000784294">
    <property type="component" value="Unassembled WGS sequence"/>
</dbReference>
<reference evidence="2" key="1">
    <citation type="submission" date="2018-11" db="EMBL/GenBank/DDBJ databases">
        <authorList>
            <consortium name="Pathogen Informatics"/>
        </authorList>
    </citation>
    <scope>NUCLEOTIDE SEQUENCE</scope>
</reference>
<keyword evidence="3" id="KW-1185">Reference proteome</keyword>
<dbReference type="AlphaFoldDB" id="A0A3S5FCF0"/>
<gene>
    <name evidence="2" type="ORF">PXEA_LOCUS5539</name>
</gene>
<accession>A0A3S5FCF0</accession>
<keyword evidence="1" id="KW-0472">Membrane</keyword>
<evidence type="ECO:0000313" key="3">
    <source>
        <dbReference type="Proteomes" id="UP000784294"/>
    </source>
</evidence>
<organism evidence="2 3">
    <name type="scientific">Protopolystoma xenopodis</name>
    <dbReference type="NCBI Taxonomy" id="117903"/>
    <lineage>
        <taxon>Eukaryota</taxon>
        <taxon>Metazoa</taxon>
        <taxon>Spiralia</taxon>
        <taxon>Lophotrochozoa</taxon>
        <taxon>Platyhelminthes</taxon>
        <taxon>Monogenea</taxon>
        <taxon>Polyopisthocotylea</taxon>
        <taxon>Polystomatidea</taxon>
        <taxon>Polystomatidae</taxon>
        <taxon>Protopolystoma</taxon>
    </lineage>
</organism>
<dbReference type="EMBL" id="CAAALY010013765">
    <property type="protein sequence ID" value="VEL12099.1"/>
    <property type="molecule type" value="Genomic_DNA"/>
</dbReference>
<keyword evidence="1" id="KW-1133">Transmembrane helix</keyword>
<comment type="caution">
    <text evidence="2">The sequence shown here is derived from an EMBL/GenBank/DDBJ whole genome shotgun (WGS) entry which is preliminary data.</text>
</comment>
<sequence>MMSVTVQTQAWHSFSRIAGHIPTVFPTRQSSFGFCYILLSGFVLHIFFHHRLSVSVGSISYLLGPEISLEHCHPIRDTPGVMFYPLLPAFDSTYAQIPLSRPTNSGLLIGMET</sequence>
<evidence type="ECO:0000256" key="1">
    <source>
        <dbReference type="SAM" id="Phobius"/>
    </source>
</evidence>
<proteinExistence type="predicted"/>
<feature type="transmembrane region" description="Helical" evidence="1">
    <location>
        <begin position="31"/>
        <end position="48"/>
    </location>
</feature>
<keyword evidence="1" id="KW-0812">Transmembrane</keyword>
<protein>
    <submittedName>
        <fullName evidence="2">Uncharacterized protein</fullName>
    </submittedName>
</protein>
<evidence type="ECO:0000313" key="2">
    <source>
        <dbReference type="EMBL" id="VEL12099.1"/>
    </source>
</evidence>
<name>A0A3S5FCF0_9PLAT</name>